<protein>
    <recommendedName>
        <fullName evidence="3">Prolamin-like domain-containing protein</fullName>
    </recommendedName>
</protein>
<dbReference type="InterPro" id="IPR008502">
    <property type="entry name" value="Prolamin-like"/>
</dbReference>
<evidence type="ECO:0000313" key="4">
    <source>
        <dbReference type="EMBL" id="GKV45982.1"/>
    </source>
</evidence>
<gene>
    <name evidence="4" type="ORF">SLEP1_g53007</name>
</gene>
<dbReference type="AlphaFoldDB" id="A0AAV5MBI0"/>
<sequence length="115" mass="12855">MMKFNIYSVLLVLSIATGAVIAVEDPGFTIKKYGYETRMAADCALEVFDSIFKTGIVTNKCCQELRVLGQIFHNAFVLKSLQNLEFKNKNSSMILAKSKQVWNKYALVSLIPSPV</sequence>
<feature type="signal peptide" evidence="2">
    <location>
        <begin position="1"/>
        <end position="22"/>
    </location>
</feature>
<dbReference type="PANTHER" id="PTHR31951:SF22">
    <property type="entry name" value="ECA1 GAMETOGENESIS RELATED FAMILY"/>
    <property type="match status" value="1"/>
</dbReference>
<reference evidence="4 5" key="1">
    <citation type="journal article" date="2021" name="Commun. Biol.">
        <title>The genome of Shorea leprosula (Dipterocarpaceae) highlights the ecological relevance of drought in aseasonal tropical rainforests.</title>
        <authorList>
            <person name="Ng K.K.S."/>
            <person name="Kobayashi M.J."/>
            <person name="Fawcett J.A."/>
            <person name="Hatakeyama M."/>
            <person name="Paape T."/>
            <person name="Ng C.H."/>
            <person name="Ang C.C."/>
            <person name="Tnah L.H."/>
            <person name="Lee C.T."/>
            <person name="Nishiyama T."/>
            <person name="Sese J."/>
            <person name="O'Brien M.J."/>
            <person name="Copetti D."/>
            <person name="Mohd Noor M.I."/>
            <person name="Ong R.C."/>
            <person name="Putra M."/>
            <person name="Sireger I.Z."/>
            <person name="Indrioko S."/>
            <person name="Kosugi Y."/>
            <person name="Izuno A."/>
            <person name="Isagi Y."/>
            <person name="Lee S.L."/>
            <person name="Shimizu K.K."/>
        </authorList>
    </citation>
    <scope>NUCLEOTIDE SEQUENCE [LARGE SCALE GENOMIC DNA]</scope>
    <source>
        <strain evidence="4">214</strain>
    </source>
</reference>
<evidence type="ECO:0000256" key="2">
    <source>
        <dbReference type="SAM" id="SignalP"/>
    </source>
</evidence>
<dbReference type="Pfam" id="PF05617">
    <property type="entry name" value="Prolamin_like"/>
    <property type="match status" value="1"/>
</dbReference>
<feature type="domain" description="Prolamin-like" evidence="3">
    <location>
        <begin position="41"/>
        <end position="103"/>
    </location>
</feature>
<name>A0AAV5MBI0_9ROSI</name>
<dbReference type="EMBL" id="BPVZ01000201">
    <property type="protein sequence ID" value="GKV45982.1"/>
    <property type="molecule type" value="Genomic_DNA"/>
</dbReference>
<comment type="caution">
    <text evidence="4">The sequence shown here is derived from an EMBL/GenBank/DDBJ whole genome shotgun (WGS) entry which is preliminary data.</text>
</comment>
<keyword evidence="1 2" id="KW-0732">Signal</keyword>
<proteinExistence type="predicted"/>
<dbReference type="Proteomes" id="UP001054252">
    <property type="component" value="Unassembled WGS sequence"/>
</dbReference>
<evidence type="ECO:0000313" key="5">
    <source>
        <dbReference type="Proteomes" id="UP001054252"/>
    </source>
</evidence>
<dbReference type="PANTHER" id="PTHR31951">
    <property type="entry name" value="BIFUNCTIONAL INHIBITOR/LIPID-TRANSFER PROTEIN/SEED STORAGE 2S ALBUMIN SUPERFAMILY PROTEIN-RELATED"/>
    <property type="match status" value="1"/>
</dbReference>
<feature type="chain" id="PRO_5043887635" description="Prolamin-like domain-containing protein" evidence="2">
    <location>
        <begin position="23"/>
        <end position="115"/>
    </location>
</feature>
<keyword evidence="5" id="KW-1185">Reference proteome</keyword>
<accession>A0AAV5MBI0</accession>
<evidence type="ECO:0000256" key="1">
    <source>
        <dbReference type="ARBA" id="ARBA00022729"/>
    </source>
</evidence>
<organism evidence="4 5">
    <name type="scientific">Rubroshorea leprosula</name>
    <dbReference type="NCBI Taxonomy" id="152421"/>
    <lineage>
        <taxon>Eukaryota</taxon>
        <taxon>Viridiplantae</taxon>
        <taxon>Streptophyta</taxon>
        <taxon>Embryophyta</taxon>
        <taxon>Tracheophyta</taxon>
        <taxon>Spermatophyta</taxon>
        <taxon>Magnoliopsida</taxon>
        <taxon>eudicotyledons</taxon>
        <taxon>Gunneridae</taxon>
        <taxon>Pentapetalae</taxon>
        <taxon>rosids</taxon>
        <taxon>malvids</taxon>
        <taxon>Malvales</taxon>
        <taxon>Dipterocarpaceae</taxon>
        <taxon>Rubroshorea</taxon>
    </lineage>
</organism>
<evidence type="ECO:0000259" key="3">
    <source>
        <dbReference type="Pfam" id="PF05617"/>
    </source>
</evidence>